<dbReference type="SUPFAM" id="SSF46955">
    <property type="entry name" value="Putative DNA-binding domain"/>
    <property type="match status" value="1"/>
</dbReference>
<evidence type="ECO:0000313" key="2">
    <source>
        <dbReference type="EMBL" id="SUJ01058.1"/>
    </source>
</evidence>
<dbReference type="InterPro" id="IPR009061">
    <property type="entry name" value="DNA-bd_dom_put_sf"/>
</dbReference>
<evidence type="ECO:0000259" key="1">
    <source>
        <dbReference type="Pfam" id="PF12728"/>
    </source>
</evidence>
<dbReference type="Pfam" id="PF12728">
    <property type="entry name" value="HTH_17"/>
    <property type="match status" value="1"/>
</dbReference>
<organism evidence="2 3">
    <name type="scientific">Sphingobacterium spiritivorum</name>
    <name type="common">Flavobacterium spiritivorum</name>
    <dbReference type="NCBI Taxonomy" id="258"/>
    <lineage>
        <taxon>Bacteria</taxon>
        <taxon>Pseudomonadati</taxon>
        <taxon>Bacteroidota</taxon>
        <taxon>Sphingobacteriia</taxon>
        <taxon>Sphingobacteriales</taxon>
        <taxon>Sphingobacteriaceae</taxon>
        <taxon>Sphingobacterium</taxon>
    </lineage>
</organism>
<dbReference type="Proteomes" id="UP000254893">
    <property type="component" value="Unassembled WGS sequence"/>
</dbReference>
<evidence type="ECO:0000313" key="3">
    <source>
        <dbReference type="Proteomes" id="UP000254893"/>
    </source>
</evidence>
<gene>
    <name evidence="2" type="ORF">NCTC11388_00660</name>
</gene>
<proteinExistence type="predicted"/>
<reference evidence="2 3" key="1">
    <citation type="submission" date="2018-06" db="EMBL/GenBank/DDBJ databases">
        <authorList>
            <consortium name="Pathogen Informatics"/>
            <person name="Doyle S."/>
        </authorList>
    </citation>
    <scope>NUCLEOTIDE SEQUENCE [LARGE SCALE GENOMIC DNA]</scope>
    <source>
        <strain evidence="2 3">NCTC11388</strain>
    </source>
</reference>
<accession>A0A380BGH7</accession>
<feature type="domain" description="Helix-turn-helix" evidence="1">
    <location>
        <begin position="36"/>
        <end position="85"/>
    </location>
</feature>
<dbReference type="AlphaFoldDB" id="A0A380BGH7"/>
<dbReference type="PANTHER" id="PTHR34585">
    <property type="match status" value="1"/>
</dbReference>
<protein>
    <submittedName>
        <fullName evidence="2">Helix-turn-helix domain</fullName>
    </submittedName>
</protein>
<dbReference type="InterPro" id="IPR041657">
    <property type="entry name" value="HTH_17"/>
</dbReference>
<name>A0A380BGH7_SPHSI</name>
<dbReference type="EMBL" id="UGYW01000002">
    <property type="protein sequence ID" value="SUJ01058.1"/>
    <property type="molecule type" value="Genomic_DNA"/>
</dbReference>
<dbReference type="RefSeq" id="WP_115169085.1">
    <property type="nucleotide sequence ID" value="NZ_UGYW01000002.1"/>
</dbReference>
<dbReference type="PANTHER" id="PTHR34585:SF22">
    <property type="entry name" value="HELIX-TURN-HELIX DOMAIN-CONTAINING PROTEIN"/>
    <property type="match status" value="1"/>
</dbReference>
<sequence>MAVEIITREDLNEFRTRLLDDLRELIQGKPTQNKKWLKSAEVRKLLNISSGTLQNLRINGTLSYTRVGGTMYYDHQDIDKLLNDNKVIAFRNKKSLL</sequence>